<protein>
    <submittedName>
        <fullName evidence="1">Uncharacterized protein</fullName>
    </submittedName>
</protein>
<accession>A0AAT9G7W7</accession>
<sequence length="117" mass="13228">MEETAKIGAVSWKLKVVSKIILAAIESSFLLRSRLLTPNDFSKLLAAREVSLSASDLDKSTEETSFLSIFTKLGFNTNWIGTQSLAQYLKSKKQQLRCLPRSPRHLKMSSDDDYKKM</sequence>
<proteinExistence type="predicted"/>
<organism evidence="1">
    <name type="scientific">Candidatus Tisiphia endosymbiont of Sergentomyia squamirostris</name>
    <dbReference type="NCBI Taxonomy" id="3113639"/>
    <lineage>
        <taxon>Bacteria</taxon>
        <taxon>Pseudomonadati</taxon>
        <taxon>Pseudomonadota</taxon>
        <taxon>Alphaproteobacteria</taxon>
        <taxon>Rickettsiales</taxon>
        <taxon>Rickettsiaceae</taxon>
        <taxon>Rickettsieae</taxon>
        <taxon>Candidatus Tisiphia</taxon>
    </lineage>
</organism>
<dbReference type="EMBL" id="AP029170">
    <property type="protein sequence ID" value="BFD45920.1"/>
    <property type="molecule type" value="Genomic_DNA"/>
</dbReference>
<dbReference type="AlphaFoldDB" id="A0AAT9G7W7"/>
<name>A0AAT9G7W7_9RICK</name>
<gene>
    <name evidence="1" type="ORF">DMENIID0002_05660</name>
</gene>
<reference evidence="1" key="1">
    <citation type="submission" date="2024-01" db="EMBL/GenBank/DDBJ databases">
        <title>Sequencing the genomes of a sandfly, Sergentomyia squamirostris, and its two endosymbionts.</title>
        <authorList>
            <person name="Itokawa K."/>
            <person name="Sanjoba C."/>
        </authorList>
    </citation>
    <scope>NUCLEOTIDE SEQUENCE</scope>
    <source>
        <strain evidence="1">RiSSQ</strain>
    </source>
</reference>
<evidence type="ECO:0000313" key="1">
    <source>
        <dbReference type="EMBL" id="BFD45920.1"/>
    </source>
</evidence>